<comment type="similarity">
    <text evidence="4">Belongs to the NapD family.</text>
</comment>
<evidence type="ECO:0000256" key="2">
    <source>
        <dbReference type="ARBA" id="ARBA00022490"/>
    </source>
</evidence>
<dbReference type="Proteomes" id="UP000231658">
    <property type="component" value="Unassembled WGS sequence"/>
</dbReference>
<dbReference type="AlphaFoldDB" id="A0A1C3RJ46"/>
<evidence type="ECO:0000313" key="5">
    <source>
        <dbReference type="EMBL" id="SCA57286.1"/>
    </source>
</evidence>
<comment type="subcellular location">
    <subcellularLocation>
        <location evidence="1 4">Cytoplasm</location>
    </subcellularLocation>
</comment>
<dbReference type="GO" id="GO:0005737">
    <property type="term" value="C:cytoplasm"/>
    <property type="evidence" value="ECO:0007669"/>
    <property type="project" value="UniProtKB-SubCell"/>
</dbReference>
<dbReference type="GO" id="GO:0005048">
    <property type="term" value="F:signal sequence binding"/>
    <property type="evidence" value="ECO:0007669"/>
    <property type="project" value="UniProtKB-UniRule"/>
</dbReference>
<gene>
    <name evidence="4" type="primary">napD</name>
    <name evidence="5" type="ORF">MTBPR1_50042</name>
</gene>
<keyword evidence="6" id="KW-1185">Reference proteome</keyword>
<dbReference type="GO" id="GO:0051224">
    <property type="term" value="P:negative regulation of protein transport"/>
    <property type="evidence" value="ECO:0007669"/>
    <property type="project" value="UniProtKB-UniRule"/>
</dbReference>
<dbReference type="Gene3D" id="3.30.70.920">
    <property type="match status" value="1"/>
</dbReference>
<evidence type="ECO:0000256" key="3">
    <source>
        <dbReference type="ARBA" id="ARBA00023186"/>
    </source>
</evidence>
<keyword evidence="2 4" id="KW-0963">Cytoplasm</keyword>
<dbReference type="STRING" id="1867952.MTBPR1_50042"/>
<reference evidence="5 6" key="1">
    <citation type="submission" date="2016-07" db="EMBL/GenBank/DDBJ databases">
        <authorList>
            <person name="Lefevre C.T."/>
        </authorList>
    </citation>
    <scope>NUCLEOTIDE SEQUENCE [LARGE SCALE GENOMIC DNA]</scope>
    <source>
        <strain evidence="5">PR1</strain>
    </source>
</reference>
<organism evidence="5 6">
    <name type="scientific">Candidatus Terasakiella magnetica</name>
    <dbReference type="NCBI Taxonomy" id="1867952"/>
    <lineage>
        <taxon>Bacteria</taxon>
        <taxon>Pseudomonadati</taxon>
        <taxon>Pseudomonadota</taxon>
        <taxon>Alphaproteobacteria</taxon>
        <taxon>Rhodospirillales</taxon>
        <taxon>Terasakiellaceae</taxon>
        <taxon>Terasakiella</taxon>
    </lineage>
</organism>
<evidence type="ECO:0000313" key="6">
    <source>
        <dbReference type="Proteomes" id="UP000231658"/>
    </source>
</evidence>
<dbReference type="PANTHER" id="PTHR38603:SF1">
    <property type="entry name" value="CHAPERONE NAPD"/>
    <property type="match status" value="1"/>
</dbReference>
<accession>A0A1C3RJ46</accession>
<dbReference type="InterPro" id="IPR005623">
    <property type="entry name" value="Chaperone_NapD_NO3_reduct"/>
</dbReference>
<dbReference type="EMBL" id="FLYE01000044">
    <property type="protein sequence ID" value="SCA57286.1"/>
    <property type="molecule type" value="Genomic_DNA"/>
</dbReference>
<protein>
    <recommendedName>
        <fullName evidence="4">Chaperone NapD</fullName>
    </recommendedName>
    <alternativeName>
        <fullName evidence="4">NapA signal peptide-binding chaperone NapD</fullName>
    </alternativeName>
</protein>
<sequence>MKVNSRFLAEGKELATVPGAMPSPEKPFNVCGLIAHVAKGRIDEVCAALNELEGVDVHTQTEDGRLVITIEDTEDCLASEMITTVDRTSGVINSSLVYHQFESQDSLEMEEVSS</sequence>
<evidence type="ECO:0000256" key="1">
    <source>
        <dbReference type="ARBA" id="ARBA00004496"/>
    </source>
</evidence>
<keyword evidence="3 4" id="KW-0143">Chaperone</keyword>
<evidence type="ECO:0000256" key="4">
    <source>
        <dbReference type="HAMAP-Rule" id="MF_02200"/>
    </source>
</evidence>
<comment type="subunit">
    <text evidence="4">Interacts with the cytoplasmic NapA precursor.</text>
</comment>
<dbReference type="HAMAP" id="MF_02200">
    <property type="entry name" value="NapD"/>
    <property type="match status" value="1"/>
</dbReference>
<comment type="function">
    <text evidence="4">Chaperone for NapA, the catalytic subunit of the periplasmic nitrate reductase. It binds directly and specifically to the twin-arginine signal peptide of NapA, preventing premature interaction with the Tat translocase and premature export.</text>
</comment>
<name>A0A1C3RJ46_9PROT</name>
<dbReference type="Pfam" id="PF03927">
    <property type="entry name" value="NapD"/>
    <property type="match status" value="1"/>
</dbReference>
<proteinExistence type="inferred from homology"/>
<dbReference type="PANTHER" id="PTHR38603">
    <property type="entry name" value="CHAPERONE NAPD"/>
    <property type="match status" value="1"/>
</dbReference>